<feature type="domain" description="Exportin-1/Importin-beta-like" evidence="11">
    <location>
        <begin position="98"/>
        <end position="230"/>
    </location>
</feature>
<keyword evidence="7 10" id="KW-0539">Nucleus</keyword>
<comment type="function">
    <text evidence="10">tRNA nucleus export receptor which facilitates tRNA translocation across the nuclear pore complex.</text>
</comment>
<dbReference type="InterPro" id="IPR045546">
    <property type="entry name" value="Exportin-T_C"/>
</dbReference>
<keyword evidence="4 10" id="KW-0963">Cytoplasm</keyword>
<name>A0ABY7FYF2_MYAAR</name>
<evidence type="ECO:0000256" key="4">
    <source>
        <dbReference type="ARBA" id="ARBA00022490"/>
    </source>
</evidence>
<evidence type="ECO:0000313" key="13">
    <source>
        <dbReference type="EMBL" id="WAR26687.1"/>
    </source>
</evidence>
<dbReference type="PANTHER" id="PTHR15952">
    <property type="entry name" value="EXPORTIN-T/LOS1"/>
    <property type="match status" value="1"/>
</dbReference>
<evidence type="ECO:0000256" key="1">
    <source>
        <dbReference type="ARBA" id="ARBA00004496"/>
    </source>
</evidence>
<evidence type="ECO:0000256" key="9">
    <source>
        <dbReference type="ARBA" id="ARBA00032199"/>
    </source>
</evidence>
<dbReference type="Pfam" id="PF19282">
    <property type="entry name" value="Exportin-T"/>
    <property type="match status" value="3"/>
</dbReference>
<gene>
    <name evidence="13" type="ORF">MAR_012391</name>
</gene>
<dbReference type="InterPro" id="IPR016024">
    <property type="entry name" value="ARM-type_fold"/>
</dbReference>
<feature type="domain" description="Exportin-T C-terminal" evidence="12">
    <location>
        <begin position="352"/>
        <end position="421"/>
    </location>
</feature>
<evidence type="ECO:0000313" key="14">
    <source>
        <dbReference type="Proteomes" id="UP001164746"/>
    </source>
</evidence>
<comment type="subcellular location">
    <subcellularLocation>
        <location evidence="1 10">Cytoplasm</location>
    </subcellularLocation>
    <subcellularLocation>
        <location evidence="10">Nucleus</location>
    </subcellularLocation>
    <text evidence="10">Shuttles between the nucleus and the cytoplasm.</text>
</comment>
<evidence type="ECO:0000256" key="10">
    <source>
        <dbReference type="RuleBase" id="RU366037"/>
    </source>
</evidence>
<feature type="domain" description="Exportin-T C-terminal" evidence="12">
    <location>
        <begin position="552"/>
        <end position="739"/>
    </location>
</feature>
<keyword evidence="3 10" id="KW-0813">Transport</keyword>
<keyword evidence="6 10" id="KW-0694">RNA-binding</keyword>
<dbReference type="Gene3D" id="1.25.10.10">
    <property type="entry name" value="Leucine-rich Repeat Variant"/>
    <property type="match status" value="2"/>
</dbReference>
<evidence type="ECO:0000259" key="12">
    <source>
        <dbReference type="Pfam" id="PF19282"/>
    </source>
</evidence>
<dbReference type="SUPFAM" id="SSF48371">
    <property type="entry name" value="ARM repeat"/>
    <property type="match status" value="1"/>
</dbReference>
<keyword evidence="14" id="KW-1185">Reference proteome</keyword>
<dbReference type="InterPro" id="IPR040017">
    <property type="entry name" value="XPOT"/>
</dbReference>
<protein>
    <recommendedName>
        <fullName evidence="2 10">Exportin-T</fullName>
    </recommendedName>
    <alternativeName>
        <fullName evidence="8 10">Exportin(tRNA)</fullName>
    </alternativeName>
    <alternativeName>
        <fullName evidence="9 10">tRNA exportin</fullName>
    </alternativeName>
</protein>
<evidence type="ECO:0000256" key="6">
    <source>
        <dbReference type="ARBA" id="ARBA00022884"/>
    </source>
</evidence>
<accession>A0ABY7FYF2</accession>
<keyword evidence="5 10" id="KW-0820">tRNA-binding</keyword>
<feature type="domain" description="Exportin-T C-terminal" evidence="12">
    <location>
        <begin position="423"/>
        <end position="475"/>
    </location>
</feature>
<evidence type="ECO:0000256" key="2">
    <source>
        <dbReference type="ARBA" id="ARBA00018928"/>
    </source>
</evidence>
<evidence type="ECO:0000259" key="11">
    <source>
        <dbReference type="Pfam" id="PF08389"/>
    </source>
</evidence>
<evidence type="ECO:0000256" key="5">
    <source>
        <dbReference type="ARBA" id="ARBA00022555"/>
    </source>
</evidence>
<evidence type="ECO:0000256" key="3">
    <source>
        <dbReference type="ARBA" id="ARBA00022448"/>
    </source>
</evidence>
<sequence>MDEQALRGLASMASSQEQSRALEYFEHLKSSENGWKLCAQALTTSQGYWDDYVKFFCLQVIEAYLKDRYRKCSNGDCELVRSLVASLLEIQGTKPDKNFVKNKVSQIVSLVFVADYPHRWASFFTDLLGTLVLGPAATDMFLRVLLQIDSEVVDRDIVHTQEETERNTAIKDAMREQAVQQLTDAWYQILVVGKYISWIDIGLIANEQFVPVIIRFLSNALLRESACDCISEIVSKGMEPRAKTKLVESFTHVLEESGHFNLPQDVDVDFLAKMSRMINCMGVQLISCWQKMCKVDAEMAAVSLQAAENKVPLLLRFLGDEDDDVSAAVATFTTDYISLLKQLQTLSQKQKDNVEGEEEAMFQEYRKQLKTIFTNLASLDIGMVEGSVQRLVGDTLTNWKARPLADIEVAIHLLYIMGEALPLVSSGVSCHGHMMVMVHFFETVVRYEKFFQCEPQHIPHVLGAFLDERGFHHLQGYIEEILGQFGDLLTVNSPENGCQHLLSSDDQLFVYETAGSLIVSSNFPPQRKGELMRQVVGPIAAKFSTLMEGMGAIAPFLQEVFMPVVRTIFAVLCQPADERDQVASMERLLLQRGYYQFLATIVTNDVLDVLKHQDASNLEHVLMTIVRGATDMPDPSSQKTCFNILKRLVEAWGGEEGLPGFVDFVYKNIVPACFLAPLKPDFDMRDGQSALGGEFVEYLRGEYLATLNLSLDLRQQFCDALSLDNKQFKSYFKTFMMKAKS</sequence>
<dbReference type="EMBL" id="CP111025">
    <property type="protein sequence ID" value="WAR26687.1"/>
    <property type="molecule type" value="Genomic_DNA"/>
</dbReference>
<dbReference type="InterPro" id="IPR013598">
    <property type="entry name" value="Exportin-1/Importin-b-like"/>
</dbReference>
<proteinExistence type="inferred from homology"/>
<dbReference type="Proteomes" id="UP001164746">
    <property type="component" value="Chromosome 14"/>
</dbReference>
<dbReference type="InterPro" id="IPR011989">
    <property type="entry name" value="ARM-like"/>
</dbReference>
<evidence type="ECO:0000256" key="8">
    <source>
        <dbReference type="ARBA" id="ARBA00029784"/>
    </source>
</evidence>
<evidence type="ECO:0000256" key="7">
    <source>
        <dbReference type="ARBA" id="ARBA00023242"/>
    </source>
</evidence>
<reference evidence="13" key="1">
    <citation type="submission" date="2022-11" db="EMBL/GenBank/DDBJ databases">
        <title>Centuries of genome instability and evolution in soft-shell clam transmissible cancer (bioRxiv).</title>
        <authorList>
            <person name="Hart S.F.M."/>
            <person name="Yonemitsu M.A."/>
            <person name="Giersch R.M."/>
            <person name="Beal B.F."/>
            <person name="Arriagada G."/>
            <person name="Davis B.W."/>
            <person name="Ostrander E.A."/>
            <person name="Goff S.P."/>
            <person name="Metzger M.J."/>
        </authorList>
    </citation>
    <scope>NUCLEOTIDE SEQUENCE</scope>
    <source>
        <strain evidence="13">MELC-2E11</strain>
        <tissue evidence="13">Siphon/mantle</tissue>
    </source>
</reference>
<organism evidence="13 14">
    <name type="scientific">Mya arenaria</name>
    <name type="common">Soft-shell clam</name>
    <dbReference type="NCBI Taxonomy" id="6604"/>
    <lineage>
        <taxon>Eukaryota</taxon>
        <taxon>Metazoa</taxon>
        <taxon>Spiralia</taxon>
        <taxon>Lophotrochozoa</taxon>
        <taxon>Mollusca</taxon>
        <taxon>Bivalvia</taxon>
        <taxon>Autobranchia</taxon>
        <taxon>Heteroconchia</taxon>
        <taxon>Euheterodonta</taxon>
        <taxon>Imparidentia</taxon>
        <taxon>Neoheterodontei</taxon>
        <taxon>Myida</taxon>
        <taxon>Myoidea</taxon>
        <taxon>Myidae</taxon>
        <taxon>Mya</taxon>
    </lineage>
</organism>
<dbReference type="PANTHER" id="PTHR15952:SF11">
    <property type="entry name" value="EXPORTIN-T"/>
    <property type="match status" value="1"/>
</dbReference>
<comment type="similarity">
    <text evidence="10">Belongs to the exportin family.</text>
</comment>
<dbReference type="Pfam" id="PF08389">
    <property type="entry name" value="Xpo1"/>
    <property type="match status" value="1"/>
</dbReference>